<reference evidence="1 2" key="1">
    <citation type="submission" date="2022-02" db="EMBL/GenBank/DDBJ databases">
        <title>The genome sequence of Shewanella sp. 3B26.</title>
        <authorList>
            <person name="Du J."/>
        </authorList>
    </citation>
    <scope>NUCLEOTIDE SEQUENCE [LARGE SCALE GENOMIC DNA]</scope>
    <source>
        <strain evidence="1 2">3B26</strain>
    </source>
</reference>
<dbReference type="AlphaFoldDB" id="A0AAJ1EYN2"/>
<protein>
    <submittedName>
        <fullName evidence="1">Uncharacterized protein</fullName>
    </submittedName>
</protein>
<sequence>MPIALMLLPILGVAVAFVWFRSASDRRRDYIDSFRFPPQLTDALTQRYPHLNDAQKQRALAGLRQYFHMSRLAKHSPLAMPSQAVDVLWHEFILSTRQYQAFCQKAFGRFLHHTPAAAMPRAISRRSPIKRAWRLACQLEGINPKAPSHLPLIFALDGELNIDDGFHYQLHCGPQDRHCASHIGCSSYSCSSDSGNSWFDGDAGGDGGGCSGGD</sequence>
<evidence type="ECO:0000313" key="2">
    <source>
        <dbReference type="Proteomes" id="UP001297581"/>
    </source>
</evidence>
<dbReference type="Proteomes" id="UP001297581">
    <property type="component" value="Unassembled WGS sequence"/>
</dbReference>
<name>A0AAJ1EYN2_9GAMM</name>
<dbReference type="RefSeq" id="WP_240591487.1">
    <property type="nucleotide sequence ID" value="NZ_JAKUDL010000004.1"/>
</dbReference>
<accession>A0AAJ1EYN2</accession>
<organism evidence="1 2">
    <name type="scientific">Shewanella zhuhaiensis</name>
    <dbReference type="NCBI Taxonomy" id="2919576"/>
    <lineage>
        <taxon>Bacteria</taxon>
        <taxon>Pseudomonadati</taxon>
        <taxon>Pseudomonadota</taxon>
        <taxon>Gammaproteobacteria</taxon>
        <taxon>Alteromonadales</taxon>
        <taxon>Shewanellaceae</taxon>
        <taxon>Shewanella</taxon>
    </lineage>
</organism>
<dbReference type="EMBL" id="JAKUDL010000004">
    <property type="protein sequence ID" value="MCH4295249.1"/>
    <property type="molecule type" value="Genomic_DNA"/>
</dbReference>
<proteinExistence type="predicted"/>
<comment type="caution">
    <text evidence="1">The sequence shown here is derived from an EMBL/GenBank/DDBJ whole genome shotgun (WGS) entry which is preliminary data.</text>
</comment>
<keyword evidence="2" id="KW-1185">Reference proteome</keyword>
<evidence type="ECO:0000313" key="1">
    <source>
        <dbReference type="EMBL" id="MCH4295249.1"/>
    </source>
</evidence>
<gene>
    <name evidence="1" type="ORF">MJ923_13140</name>
</gene>